<accession>M0NE00</accession>
<proteinExistence type="predicted"/>
<keyword evidence="1" id="KW-1133">Transmembrane helix</keyword>
<dbReference type="Proteomes" id="UP000011680">
    <property type="component" value="Unassembled WGS sequence"/>
</dbReference>
<dbReference type="eggNOG" id="arCOG04522">
    <property type="taxonomic scope" value="Archaea"/>
</dbReference>
<keyword evidence="1" id="KW-0812">Transmembrane</keyword>
<sequence length="219" mass="21983">MTSAALLGTVAFAAGAGLTTFFAPCAFPLLPGYVGYYVHQSQEETSSVLSAVAAAVGALIALGVVAGLAFAFGEALTSLLPLLEPIVGAGLIVFGLVMLIGRFPIASIPLPARPESIVGFGVFGGVYALAAAGCVIPLFLGVLTQALTLPPLAAVVVLGSYAGAVAAPLVGVTLLTSVGVDTWHDLGWYSGRIEQFAGVILIAAGIGQLYLSIVVLDVL</sequence>
<dbReference type="PANTHER" id="PTHR31272">
    <property type="entry name" value="CYTOCHROME C-TYPE BIOGENESIS PROTEIN HI_1454-RELATED"/>
    <property type="match status" value="1"/>
</dbReference>
<feature type="transmembrane region" description="Helical" evidence="1">
    <location>
        <begin position="46"/>
        <end position="70"/>
    </location>
</feature>
<dbReference type="PATRIC" id="fig|1227457.3.peg.789"/>
<dbReference type="InterPro" id="IPR051790">
    <property type="entry name" value="Cytochrome_c-biogenesis_DsbD"/>
</dbReference>
<feature type="transmembrane region" description="Helical" evidence="1">
    <location>
        <begin position="152"/>
        <end position="176"/>
    </location>
</feature>
<evidence type="ECO:0000313" key="3">
    <source>
        <dbReference type="Proteomes" id="UP000011680"/>
    </source>
</evidence>
<dbReference type="EMBL" id="AOMF01000096">
    <property type="protein sequence ID" value="EMA56051.1"/>
    <property type="molecule type" value="Genomic_DNA"/>
</dbReference>
<organism evidence="2 3">
    <name type="scientific">Halococcus thailandensis JCM 13552</name>
    <dbReference type="NCBI Taxonomy" id="1227457"/>
    <lineage>
        <taxon>Archaea</taxon>
        <taxon>Methanobacteriati</taxon>
        <taxon>Methanobacteriota</taxon>
        <taxon>Stenosarchaea group</taxon>
        <taxon>Halobacteria</taxon>
        <taxon>Halobacteriales</taxon>
        <taxon>Halococcaceae</taxon>
        <taxon>Halococcus</taxon>
    </lineage>
</organism>
<dbReference type="AlphaFoldDB" id="M0NE00"/>
<feature type="transmembrane region" description="Helical" evidence="1">
    <location>
        <begin position="196"/>
        <end position="216"/>
    </location>
</feature>
<keyword evidence="3" id="KW-1185">Reference proteome</keyword>
<feature type="transmembrane region" description="Helical" evidence="1">
    <location>
        <begin position="117"/>
        <end position="140"/>
    </location>
</feature>
<keyword evidence="1" id="KW-0472">Membrane</keyword>
<comment type="caution">
    <text evidence="2">The sequence shown here is derived from an EMBL/GenBank/DDBJ whole genome shotgun (WGS) entry which is preliminary data.</text>
</comment>
<dbReference type="RefSeq" id="WP_007738043.1">
    <property type="nucleotide sequence ID" value="NZ_AOMF01000096.1"/>
</dbReference>
<dbReference type="STRING" id="1227457.C451_04386"/>
<dbReference type="PANTHER" id="PTHR31272:SF9">
    <property type="entry name" value="BLL1027 PROTEIN"/>
    <property type="match status" value="1"/>
</dbReference>
<evidence type="ECO:0000313" key="2">
    <source>
        <dbReference type="EMBL" id="EMA56051.1"/>
    </source>
</evidence>
<protein>
    <submittedName>
        <fullName evidence="2">Cytochrome c-type biogenesis protein</fullName>
    </submittedName>
</protein>
<reference evidence="2 3" key="1">
    <citation type="journal article" date="2014" name="PLoS Genet.">
        <title>Phylogenetically driven sequencing of extremely halophilic archaea reveals strategies for static and dynamic osmo-response.</title>
        <authorList>
            <person name="Becker E.A."/>
            <person name="Seitzer P.M."/>
            <person name="Tritt A."/>
            <person name="Larsen D."/>
            <person name="Krusor M."/>
            <person name="Yao A.I."/>
            <person name="Wu D."/>
            <person name="Madern D."/>
            <person name="Eisen J.A."/>
            <person name="Darling A.E."/>
            <person name="Facciotti M.T."/>
        </authorList>
    </citation>
    <scope>NUCLEOTIDE SEQUENCE [LARGE SCALE GENOMIC DNA]</scope>
    <source>
        <strain evidence="2 3">JCM 13552</strain>
    </source>
</reference>
<name>M0NE00_9EURY</name>
<evidence type="ECO:0000256" key="1">
    <source>
        <dbReference type="SAM" id="Phobius"/>
    </source>
</evidence>
<feature type="transmembrane region" description="Helical" evidence="1">
    <location>
        <begin position="82"/>
        <end position="105"/>
    </location>
</feature>
<gene>
    <name evidence="2" type="ORF">C451_04386</name>
</gene>
<dbReference type="OrthoDB" id="214941at2157"/>